<evidence type="ECO:0000313" key="2">
    <source>
        <dbReference type="Proteomes" id="UP001589833"/>
    </source>
</evidence>
<dbReference type="Proteomes" id="UP001589833">
    <property type="component" value="Unassembled WGS sequence"/>
</dbReference>
<reference evidence="1 2" key="1">
    <citation type="submission" date="2024-09" db="EMBL/GenBank/DDBJ databases">
        <authorList>
            <person name="Sun Q."/>
            <person name="Mori K."/>
        </authorList>
    </citation>
    <scope>NUCLEOTIDE SEQUENCE [LARGE SCALE GENOMIC DNA]</scope>
    <source>
        <strain evidence="1 2">NCAIM B.02301</strain>
    </source>
</reference>
<proteinExistence type="predicted"/>
<evidence type="ECO:0000313" key="1">
    <source>
        <dbReference type="EMBL" id="MFC0560046.1"/>
    </source>
</evidence>
<name>A0ABV6NHA7_9BACI</name>
<dbReference type="EMBL" id="JBHLTR010000017">
    <property type="protein sequence ID" value="MFC0560046.1"/>
    <property type="molecule type" value="Genomic_DNA"/>
</dbReference>
<organism evidence="1 2">
    <name type="scientific">Halalkalibacter alkalisediminis</name>
    <dbReference type="NCBI Taxonomy" id="935616"/>
    <lineage>
        <taxon>Bacteria</taxon>
        <taxon>Bacillati</taxon>
        <taxon>Bacillota</taxon>
        <taxon>Bacilli</taxon>
        <taxon>Bacillales</taxon>
        <taxon>Bacillaceae</taxon>
        <taxon>Halalkalibacter</taxon>
    </lineage>
</organism>
<comment type="caution">
    <text evidence="1">The sequence shown here is derived from an EMBL/GenBank/DDBJ whole genome shotgun (WGS) entry which is preliminary data.</text>
</comment>
<protein>
    <submittedName>
        <fullName evidence="1">Uncharacterized protein</fullName>
    </submittedName>
</protein>
<gene>
    <name evidence="1" type="ORF">ACFFH4_13405</name>
</gene>
<accession>A0ABV6NHA7</accession>
<keyword evidence="2" id="KW-1185">Reference proteome</keyword>
<sequence length="82" mass="9577">MEHEPLTYYEKLENVFVLTETKNMLEARLKELKASQQPTDSVEDDLRKIKEEIEEYTDGVAINPNQMVVTALFNPDVMEEDE</sequence>
<dbReference type="RefSeq" id="WP_273840572.1">
    <property type="nucleotide sequence ID" value="NZ_JAQQWT010000002.1"/>
</dbReference>